<evidence type="ECO:0000313" key="3">
    <source>
        <dbReference type="EMBL" id="MDP9896793.1"/>
    </source>
</evidence>
<keyword evidence="3" id="KW-0675">Receptor</keyword>
<protein>
    <submittedName>
        <fullName evidence="3">Tripartite-type tricarboxylate transporter receptor subunit TctC</fullName>
    </submittedName>
</protein>
<evidence type="ECO:0000313" key="4">
    <source>
        <dbReference type="Proteomes" id="UP001242045"/>
    </source>
</evidence>
<name>A0AAW8D9L9_9BURK</name>
<dbReference type="Gene3D" id="3.40.190.150">
    <property type="entry name" value="Bordetella uptake gene, domain 1"/>
    <property type="match status" value="1"/>
</dbReference>
<organism evidence="3 4">
    <name type="scientific">Variovorax boronicumulans</name>
    <dbReference type="NCBI Taxonomy" id="436515"/>
    <lineage>
        <taxon>Bacteria</taxon>
        <taxon>Pseudomonadati</taxon>
        <taxon>Pseudomonadota</taxon>
        <taxon>Betaproteobacteria</taxon>
        <taxon>Burkholderiales</taxon>
        <taxon>Comamonadaceae</taxon>
        <taxon>Variovorax</taxon>
    </lineage>
</organism>
<dbReference type="InterPro" id="IPR042100">
    <property type="entry name" value="Bug_dom1"/>
</dbReference>
<comment type="caution">
    <text evidence="3">The sequence shown here is derived from an EMBL/GenBank/DDBJ whole genome shotgun (WGS) entry which is preliminary data.</text>
</comment>
<reference evidence="3" key="1">
    <citation type="submission" date="2023-07" db="EMBL/GenBank/DDBJ databases">
        <title>Sorghum-associated microbial communities from plants grown in Nebraska, USA.</title>
        <authorList>
            <person name="Schachtman D."/>
        </authorList>
    </citation>
    <scope>NUCLEOTIDE SEQUENCE</scope>
    <source>
        <strain evidence="3">DS3754</strain>
    </source>
</reference>
<dbReference type="AlphaFoldDB" id="A0AAW8D9L9"/>
<dbReference type="EMBL" id="JAUSRD010000021">
    <property type="protein sequence ID" value="MDP9896793.1"/>
    <property type="molecule type" value="Genomic_DNA"/>
</dbReference>
<comment type="similarity">
    <text evidence="1">Belongs to the UPF0065 (bug) family.</text>
</comment>
<feature type="region of interest" description="Disordered" evidence="2">
    <location>
        <begin position="1"/>
        <end position="24"/>
    </location>
</feature>
<dbReference type="Proteomes" id="UP001242045">
    <property type="component" value="Unassembled WGS sequence"/>
</dbReference>
<gene>
    <name evidence="3" type="ORF">J2W31_005934</name>
</gene>
<evidence type="ECO:0000256" key="1">
    <source>
        <dbReference type="ARBA" id="ARBA00006987"/>
    </source>
</evidence>
<dbReference type="PANTHER" id="PTHR42928:SF5">
    <property type="entry name" value="BLR1237 PROTEIN"/>
    <property type="match status" value="1"/>
</dbReference>
<dbReference type="Pfam" id="PF03401">
    <property type="entry name" value="TctC"/>
    <property type="match status" value="1"/>
</dbReference>
<sequence length="111" mass="11914">MKATKLRALAATSPERTDGWQDTPTMAASGVRGFQVYEWNGLFAPAGTPADVLGRLETETRAIVAGADIRKRFADLGVQAVGSSSREFADFLKAESARWATLIRTVGIKAD</sequence>
<dbReference type="Gene3D" id="3.40.190.10">
    <property type="entry name" value="Periplasmic binding protein-like II"/>
    <property type="match status" value="1"/>
</dbReference>
<accession>A0AAW8D9L9</accession>
<proteinExistence type="inferred from homology"/>
<evidence type="ECO:0000256" key="2">
    <source>
        <dbReference type="SAM" id="MobiDB-lite"/>
    </source>
</evidence>
<dbReference type="PANTHER" id="PTHR42928">
    <property type="entry name" value="TRICARBOXYLATE-BINDING PROTEIN"/>
    <property type="match status" value="1"/>
</dbReference>
<dbReference type="InterPro" id="IPR005064">
    <property type="entry name" value="BUG"/>
</dbReference>